<gene>
    <name evidence="1" type="ORF">VN97_g11945</name>
</gene>
<evidence type="ECO:0000313" key="2">
    <source>
        <dbReference type="Proteomes" id="UP001227192"/>
    </source>
</evidence>
<accession>A0AAI9X2G4</accession>
<reference evidence="1" key="2">
    <citation type="journal article" date="2016" name="Fungal Biol.">
        <title>Ochratoxin A production by Penicillium thymicola.</title>
        <authorList>
            <person name="Nguyen H.D.T."/>
            <person name="McMullin D.R."/>
            <person name="Ponomareva E."/>
            <person name="Riley R."/>
            <person name="Pomraning K.R."/>
            <person name="Baker S.E."/>
            <person name="Seifert K.A."/>
        </authorList>
    </citation>
    <scope>NUCLEOTIDE SEQUENCE</scope>
    <source>
        <strain evidence="1">DAOM 180753</strain>
    </source>
</reference>
<sequence>MPINVAPLCICLPTRGETTRIDRHIDDASLSLRGQRSRVLGERLHWDVASVVHFIEPLSLCNNQVVLSEQVGVLRSRSAMLSEQV</sequence>
<reference evidence="1" key="1">
    <citation type="submission" date="2015-06" db="EMBL/GenBank/DDBJ databases">
        <authorList>
            <person name="Nguyen H."/>
        </authorList>
    </citation>
    <scope>NUCLEOTIDE SEQUENCE</scope>
    <source>
        <strain evidence="1">DAOM 180753</strain>
    </source>
</reference>
<dbReference type="EMBL" id="LACB01000756">
    <property type="protein sequence ID" value="KAJ9481526.1"/>
    <property type="molecule type" value="Genomic_DNA"/>
</dbReference>
<keyword evidence="2" id="KW-1185">Reference proteome</keyword>
<name>A0AAI9X2G4_PENTH</name>
<organism evidence="1 2">
    <name type="scientific">Penicillium thymicola</name>
    <dbReference type="NCBI Taxonomy" id="293382"/>
    <lineage>
        <taxon>Eukaryota</taxon>
        <taxon>Fungi</taxon>
        <taxon>Dikarya</taxon>
        <taxon>Ascomycota</taxon>
        <taxon>Pezizomycotina</taxon>
        <taxon>Eurotiomycetes</taxon>
        <taxon>Eurotiomycetidae</taxon>
        <taxon>Eurotiales</taxon>
        <taxon>Aspergillaceae</taxon>
        <taxon>Penicillium</taxon>
    </lineage>
</organism>
<protein>
    <submittedName>
        <fullName evidence="1">Uncharacterized protein</fullName>
    </submittedName>
</protein>
<proteinExistence type="predicted"/>
<evidence type="ECO:0000313" key="1">
    <source>
        <dbReference type="EMBL" id="KAJ9481526.1"/>
    </source>
</evidence>
<dbReference type="Proteomes" id="UP001227192">
    <property type="component" value="Unassembled WGS sequence"/>
</dbReference>
<dbReference type="AlphaFoldDB" id="A0AAI9X2G4"/>
<comment type="caution">
    <text evidence="1">The sequence shown here is derived from an EMBL/GenBank/DDBJ whole genome shotgun (WGS) entry which is preliminary data.</text>
</comment>